<feature type="compositionally biased region" description="Polar residues" evidence="1">
    <location>
        <begin position="11"/>
        <end position="21"/>
    </location>
</feature>
<evidence type="ECO:0000256" key="2">
    <source>
        <dbReference type="SAM" id="Phobius"/>
    </source>
</evidence>
<dbReference type="EMBL" id="CBLX010000027">
    <property type="protein sequence ID" value="CDG41078.1"/>
    <property type="molecule type" value="Genomic_DNA"/>
</dbReference>
<feature type="transmembrane region" description="Helical" evidence="2">
    <location>
        <begin position="74"/>
        <end position="91"/>
    </location>
</feature>
<dbReference type="RefSeq" id="WP_023980010.1">
    <property type="nucleotide sequence ID" value="NZ_CBLX010000027.1"/>
</dbReference>
<proteinExistence type="predicted"/>
<evidence type="ECO:0000313" key="4">
    <source>
        <dbReference type="Proteomes" id="UP000027583"/>
    </source>
</evidence>
<comment type="caution">
    <text evidence="3">The sequence shown here is derived from an EMBL/GenBank/DDBJ whole genome shotgun (WGS) entry which is preliminary data.</text>
</comment>
<keyword evidence="2" id="KW-0812">Transmembrane</keyword>
<sequence>MSKTDVKKSVDNASKSAQEQIDSLKDQLEQLLKDRINPALLDVAGRADQAVANAREITDVQLHNAEARVRARPIAAVLISAVIGFIAGRVSK</sequence>
<dbReference type="AlphaFoldDB" id="A0A060QK08"/>
<feature type="region of interest" description="Disordered" evidence="1">
    <location>
        <begin position="1"/>
        <end position="21"/>
    </location>
</feature>
<accession>A0A060QK08</accession>
<evidence type="ECO:0000313" key="3">
    <source>
        <dbReference type="EMBL" id="CDG41078.1"/>
    </source>
</evidence>
<keyword evidence="2" id="KW-1133">Transmembrane helix</keyword>
<organism evidence="3 4">
    <name type="scientific">Asaia bogorensis</name>
    <dbReference type="NCBI Taxonomy" id="91915"/>
    <lineage>
        <taxon>Bacteria</taxon>
        <taxon>Pseudomonadati</taxon>
        <taxon>Pseudomonadota</taxon>
        <taxon>Alphaproteobacteria</taxon>
        <taxon>Acetobacterales</taxon>
        <taxon>Acetobacteraceae</taxon>
        <taxon>Asaia</taxon>
    </lineage>
</organism>
<evidence type="ECO:0008006" key="5">
    <source>
        <dbReference type="Google" id="ProtNLM"/>
    </source>
</evidence>
<reference evidence="3 4" key="1">
    <citation type="journal article" date="2014" name="Genome Biol. Evol.">
        <title>Acetic acid bacteria genomes reveal functional traits for adaptation to life in insect guts.</title>
        <authorList>
            <person name="Chouaia B."/>
            <person name="Gaiarsa S."/>
            <person name="Crotti E."/>
            <person name="Comandatore F."/>
            <person name="Degli Esposti M."/>
            <person name="Ricci I."/>
            <person name="Alma A."/>
            <person name="Favia G."/>
            <person name="Bandi C."/>
            <person name="Daffonchio D."/>
        </authorList>
    </citation>
    <scope>NUCLEOTIDE SEQUENCE [LARGE SCALE GENOMIC DNA]</scope>
    <source>
        <strain evidence="3 4">SF2.1</strain>
    </source>
</reference>
<protein>
    <recommendedName>
        <fullName evidence="5">DUF883 domain-containing protein</fullName>
    </recommendedName>
</protein>
<keyword evidence="2" id="KW-0472">Membrane</keyword>
<evidence type="ECO:0000256" key="1">
    <source>
        <dbReference type="SAM" id="MobiDB-lite"/>
    </source>
</evidence>
<feature type="compositionally biased region" description="Basic and acidic residues" evidence="1">
    <location>
        <begin position="1"/>
        <end position="10"/>
    </location>
</feature>
<dbReference type="GeneID" id="78227270"/>
<dbReference type="Proteomes" id="UP000027583">
    <property type="component" value="Unassembled WGS sequence"/>
</dbReference>
<name>A0A060QK08_9PROT</name>
<gene>
    <name evidence="3" type="ORF">ASAP_3033</name>
</gene>
<reference evidence="3 4" key="2">
    <citation type="journal article" date="2014" name="PLoS ONE">
        <title>Evolution of mitochondria reconstructed from the energy metabolism of living bacteria.</title>
        <authorList>
            <person name="Degli Esposti M."/>
            <person name="Chouaia B."/>
            <person name="Comandatore F."/>
            <person name="Crotti E."/>
            <person name="Sassera D."/>
            <person name="Lievens P.M."/>
            <person name="Daffonchio D."/>
            <person name="Bandi C."/>
        </authorList>
    </citation>
    <scope>NUCLEOTIDE SEQUENCE [LARGE SCALE GENOMIC DNA]</scope>
    <source>
        <strain evidence="3 4">SF2.1</strain>
    </source>
</reference>